<dbReference type="NCBIfam" id="TIGR01847">
    <property type="entry name" value="bacteriocin_sig"/>
    <property type="match status" value="1"/>
</dbReference>
<proteinExistence type="predicted"/>
<protein>
    <submittedName>
        <fullName evidence="1">Bacteriocin</fullName>
    </submittedName>
</protein>
<reference evidence="1 2" key="1">
    <citation type="submission" date="2020-08" db="EMBL/GenBank/DDBJ databases">
        <title>Sphingobacterium sp. DN00404 isolated from aquaculture water.</title>
        <authorList>
            <person name="Zhang M."/>
        </authorList>
    </citation>
    <scope>NUCLEOTIDE SEQUENCE [LARGE SCALE GENOMIC DNA]</scope>
    <source>
        <strain evidence="1 2">DN00404</strain>
    </source>
</reference>
<dbReference type="RefSeq" id="WP_190995298.1">
    <property type="nucleotide sequence ID" value="NZ_JACOIK010000012.1"/>
</dbReference>
<accession>A0ABR7YTB6</accession>
<evidence type="ECO:0000313" key="1">
    <source>
        <dbReference type="EMBL" id="MBD1434416.1"/>
    </source>
</evidence>
<evidence type="ECO:0000313" key="2">
    <source>
        <dbReference type="Proteomes" id="UP000602759"/>
    </source>
</evidence>
<keyword evidence="2" id="KW-1185">Reference proteome</keyword>
<dbReference type="InterPro" id="IPR010133">
    <property type="entry name" value="Bacteriocin_signal_seq"/>
</dbReference>
<organism evidence="1 2">
    <name type="scientific">Sphingobacterium micropteri</name>
    <dbReference type="NCBI Taxonomy" id="2763501"/>
    <lineage>
        <taxon>Bacteria</taxon>
        <taxon>Pseudomonadati</taxon>
        <taxon>Bacteroidota</taxon>
        <taxon>Sphingobacteriia</taxon>
        <taxon>Sphingobacteriales</taxon>
        <taxon>Sphingobacteriaceae</taxon>
        <taxon>Sphingobacterium</taxon>
    </lineage>
</organism>
<dbReference type="Proteomes" id="UP000602759">
    <property type="component" value="Unassembled WGS sequence"/>
</dbReference>
<sequence>MNNLDFKKIGVQELNTKEMNEIEGGALIRINGLFTWLYEAIKSIF</sequence>
<gene>
    <name evidence="1" type="ORF">H8B06_16415</name>
</gene>
<dbReference type="EMBL" id="JACOIK010000012">
    <property type="protein sequence ID" value="MBD1434416.1"/>
    <property type="molecule type" value="Genomic_DNA"/>
</dbReference>
<name>A0ABR7YTB6_9SPHI</name>
<comment type="caution">
    <text evidence="1">The sequence shown here is derived from an EMBL/GenBank/DDBJ whole genome shotgun (WGS) entry which is preliminary data.</text>
</comment>